<dbReference type="AlphaFoldDB" id="A0A1H4PA34"/>
<sequence length="232" mass="26148">MKKNIIFFYTIVLFSFPTFANNVECEYANSNMGYAKSQITAALQTQDINQARFYAYKALNALEKSKEQLNICGCKFAKTSMYENIEVLTLATRSTTLEGTISYLNESIELTNNTIMVLESHDTHDSVYSNNELSVNTTTSTSNTSIKKTPEKGKSLFETIDISLEKYRLSLNKVVESVNCKEATAFATRIYEECEAQLLKPNITEGSKYYNLRTKEITQEALNRIGNCSAAK</sequence>
<feature type="signal peptide" evidence="1">
    <location>
        <begin position="1"/>
        <end position="20"/>
    </location>
</feature>
<evidence type="ECO:0008006" key="4">
    <source>
        <dbReference type="Google" id="ProtNLM"/>
    </source>
</evidence>
<evidence type="ECO:0000256" key="1">
    <source>
        <dbReference type="SAM" id="SignalP"/>
    </source>
</evidence>
<protein>
    <recommendedName>
        <fullName evidence="4">DUF4398 domain-containing protein</fullName>
    </recommendedName>
</protein>
<evidence type="ECO:0000313" key="3">
    <source>
        <dbReference type="Proteomes" id="UP000183038"/>
    </source>
</evidence>
<dbReference type="Proteomes" id="UP000183038">
    <property type="component" value="Unassembled WGS sequence"/>
</dbReference>
<proteinExistence type="predicted"/>
<organism evidence="2 3">
    <name type="scientific">Maribacter dokdonensis</name>
    <dbReference type="NCBI Taxonomy" id="320912"/>
    <lineage>
        <taxon>Bacteria</taxon>
        <taxon>Pseudomonadati</taxon>
        <taxon>Bacteroidota</taxon>
        <taxon>Flavobacteriia</taxon>
        <taxon>Flavobacteriales</taxon>
        <taxon>Flavobacteriaceae</taxon>
        <taxon>Maribacter</taxon>
    </lineage>
</organism>
<dbReference type="RefSeq" id="WP_074672648.1">
    <property type="nucleotide sequence ID" value="NZ_FNTB01000001.1"/>
</dbReference>
<accession>A0A1H4PA34</accession>
<gene>
    <name evidence="2" type="ORF">SAMN05192540_2202</name>
</gene>
<feature type="chain" id="PRO_5010300055" description="DUF4398 domain-containing protein" evidence="1">
    <location>
        <begin position="21"/>
        <end position="232"/>
    </location>
</feature>
<dbReference type="OrthoDB" id="1427740at2"/>
<evidence type="ECO:0000313" key="2">
    <source>
        <dbReference type="EMBL" id="SEC04205.1"/>
    </source>
</evidence>
<dbReference type="EMBL" id="FNTB01000001">
    <property type="protein sequence ID" value="SEC04205.1"/>
    <property type="molecule type" value="Genomic_DNA"/>
</dbReference>
<name>A0A1H4PA34_9FLAO</name>
<keyword evidence="1" id="KW-0732">Signal</keyword>
<reference evidence="2 3" key="1">
    <citation type="submission" date="2016-10" db="EMBL/GenBank/DDBJ databases">
        <authorList>
            <person name="de Groot N.N."/>
        </authorList>
    </citation>
    <scope>NUCLEOTIDE SEQUENCE [LARGE SCALE GENOMIC DNA]</scope>
    <source>
        <strain evidence="2 3">MAR_2009_71</strain>
    </source>
</reference>